<dbReference type="AlphaFoldDB" id="A0A494YUS9"/>
<evidence type="ECO:0000256" key="3">
    <source>
        <dbReference type="ARBA" id="ARBA00023239"/>
    </source>
</evidence>
<organism evidence="6 7">
    <name type="scientific">Ureibacillus endophyticus</name>
    <dbReference type="NCBI Taxonomy" id="1978490"/>
    <lineage>
        <taxon>Bacteria</taxon>
        <taxon>Bacillati</taxon>
        <taxon>Bacillota</taxon>
        <taxon>Bacilli</taxon>
        <taxon>Bacillales</taxon>
        <taxon>Caryophanaceae</taxon>
        <taxon>Ureibacillus</taxon>
    </lineage>
</organism>
<dbReference type="EMBL" id="RBZN01000054">
    <property type="protein sequence ID" value="RKQ13876.1"/>
    <property type="molecule type" value="Genomic_DNA"/>
</dbReference>
<reference evidence="6 7" key="1">
    <citation type="journal article" date="2016" name="Antonie Van Leeuwenhoek">
        <title>Lysinibacillus endophyticus sp. nov., an indole-3-acetic acid producing endophytic bacterium isolated from corn root (Zea mays cv. Xinken-5).</title>
        <authorList>
            <person name="Yu J."/>
            <person name="Guan X."/>
            <person name="Liu C."/>
            <person name="Xiang W."/>
            <person name="Yu Z."/>
            <person name="Liu X."/>
            <person name="Wang G."/>
        </authorList>
    </citation>
    <scope>NUCLEOTIDE SEQUENCE [LARGE SCALE GENOMIC DNA]</scope>
    <source>
        <strain evidence="6 7">DSM 100506</strain>
    </source>
</reference>
<dbReference type="OrthoDB" id="9780546at2"/>
<evidence type="ECO:0000256" key="4">
    <source>
        <dbReference type="HAMAP-Rule" id="MF_01030"/>
    </source>
</evidence>
<comment type="catalytic activity">
    <reaction evidence="4">
        <text>D-serine = pyruvate + NH4(+)</text>
        <dbReference type="Rhea" id="RHEA:13977"/>
        <dbReference type="ChEBI" id="CHEBI:15361"/>
        <dbReference type="ChEBI" id="CHEBI:28938"/>
        <dbReference type="ChEBI" id="CHEBI:35247"/>
        <dbReference type="EC" id="4.3.1.18"/>
    </reaction>
</comment>
<name>A0A494YUS9_9BACL</name>
<proteinExistence type="inferred from homology"/>
<comment type="caution">
    <text evidence="6">The sequence shown here is derived from an EMBL/GenBank/DDBJ whole genome shotgun (WGS) entry which is preliminary data.</text>
</comment>
<dbReference type="GO" id="GO:0036088">
    <property type="term" value="P:D-serine catabolic process"/>
    <property type="evidence" value="ECO:0007669"/>
    <property type="project" value="TreeGrafter"/>
</dbReference>
<dbReference type="InterPro" id="IPR001926">
    <property type="entry name" value="TrpB-like_PALP"/>
</dbReference>
<dbReference type="GO" id="GO:0016836">
    <property type="term" value="F:hydro-lyase activity"/>
    <property type="evidence" value="ECO:0007669"/>
    <property type="project" value="UniProtKB-UniRule"/>
</dbReference>
<keyword evidence="3 4" id="KW-0456">Lyase</keyword>
<dbReference type="PANTHER" id="PTHR48078">
    <property type="entry name" value="THREONINE DEHYDRATASE, MITOCHONDRIAL-RELATED"/>
    <property type="match status" value="1"/>
</dbReference>
<comment type="similarity">
    <text evidence="4">Belongs to the serine/threonine dehydratase family. DsdA subfamily.</text>
</comment>
<gene>
    <name evidence="4" type="primary">dsdA</name>
    <name evidence="6" type="ORF">D8M03_15200</name>
</gene>
<dbReference type="Pfam" id="PF00291">
    <property type="entry name" value="PALP"/>
    <property type="match status" value="1"/>
</dbReference>
<accession>A0A494YUS9</accession>
<feature type="domain" description="Tryptophan synthase beta chain-like PALP" evidence="5">
    <location>
        <begin position="46"/>
        <end position="282"/>
    </location>
</feature>
<dbReference type="GO" id="GO:0008721">
    <property type="term" value="F:D-serine ammonia-lyase activity"/>
    <property type="evidence" value="ECO:0007669"/>
    <property type="project" value="UniProtKB-EC"/>
</dbReference>
<dbReference type="EC" id="4.3.1.18" evidence="4"/>
<evidence type="ECO:0000256" key="2">
    <source>
        <dbReference type="ARBA" id="ARBA00022898"/>
    </source>
</evidence>
<sequence length="330" mass="36299">MTIRIKARGGIYEVLKFAETIAMEHGLLTIEDNYAKLADESCKKLFSEYQIAVGSTGNLGLSIGIISAKLGFQVTVHMSHDAKAWKKQLLRDKGVTVIEYESDYSKAVEEGRKQAQQNPKCHFVDDENSVDLFAGYSVAALRLEKQLQDQDILVDANHPLFVYIPCGVGGAPGGIAFGLKMIFGENVHIFFGEPLQSPCMLLGLMTGLHDGISVNDIGLNNKTEADGLAVGRASKFVGKIMEPVLSGCYTVDDSFLFRSLKGMYEQENIFMEPSAHAGVFGPIQLISEGKQYLEENGLTSKMENATHLIWSTGGDMVPFEERKIYLEKNV</sequence>
<protein>
    <recommendedName>
        <fullName evidence="4">Probable D-serine dehydratase</fullName>
        <ecNumber evidence="4">4.3.1.18</ecNumber>
    </recommendedName>
    <alternativeName>
        <fullName evidence="4">D-serine deaminase</fullName>
        <shortName evidence="4">DSD</shortName>
    </alternativeName>
</protein>
<dbReference type="GO" id="GO:0009097">
    <property type="term" value="P:isoleucine biosynthetic process"/>
    <property type="evidence" value="ECO:0007669"/>
    <property type="project" value="TreeGrafter"/>
</dbReference>
<evidence type="ECO:0000259" key="5">
    <source>
        <dbReference type="Pfam" id="PF00291"/>
    </source>
</evidence>
<dbReference type="SUPFAM" id="SSF53686">
    <property type="entry name" value="Tryptophan synthase beta subunit-like PLP-dependent enzymes"/>
    <property type="match status" value="1"/>
</dbReference>
<dbReference type="InterPro" id="IPR050147">
    <property type="entry name" value="Ser/Thr_Dehydratase"/>
</dbReference>
<dbReference type="Proteomes" id="UP000272238">
    <property type="component" value="Unassembled WGS sequence"/>
</dbReference>
<keyword evidence="7" id="KW-1185">Reference proteome</keyword>
<evidence type="ECO:0000313" key="6">
    <source>
        <dbReference type="EMBL" id="RKQ13876.1"/>
    </source>
</evidence>
<dbReference type="NCBIfam" id="NF002823">
    <property type="entry name" value="PRK02991.1"/>
    <property type="match status" value="1"/>
</dbReference>
<dbReference type="Gene3D" id="3.40.50.1100">
    <property type="match status" value="2"/>
</dbReference>
<dbReference type="GO" id="GO:0030170">
    <property type="term" value="F:pyridoxal phosphate binding"/>
    <property type="evidence" value="ECO:0007669"/>
    <property type="project" value="InterPro"/>
</dbReference>
<dbReference type="PANTHER" id="PTHR48078:SF9">
    <property type="entry name" value="D-SERINE DEHYDRATASE"/>
    <property type="match status" value="1"/>
</dbReference>
<dbReference type="NCBIfam" id="TIGR02035">
    <property type="entry name" value="D_Ser_am_lyase"/>
    <property type="match status" value="1"/>
</dbReference>
<dbReference type="HAMAP" id="MF_01030">
    <property type="entry name" value="D_Ser_dehydrat"/>
    <property type="match status" value="1"/>
</dbReference>
<dbReference type="InterPro" id="IPR036052">
    <property type="entry name" value="TrpB-like_PALP_sf"/>
</dbReference>
<feature type="modified residue" description="N6-(pyridoxal phosphate)lysine" evidence="4">
    <location>
        <position position="6"/>
    </location>
</feature>
<dbReference type="InterPro" id="IPR011780">
    <property type="entry name" value="D_Ser_am_lyase"/>
</dbReference>
<evidence type="ECO:0000256" key="1">
    <source>
        <dbReference type="ARBA" id="ARBA00001933"/>
    </source>
</evidence>
<comment type="cofactor">
    <cofactor evidence="1 4">
        <name>pyridoxal 5'-phosphate</name>
        <dbReference type="ChEBI" id="CHEBI:597326"/>
    </cofactor>
</comment>
<keyword evidence="2 4" id="KW-0663">Pyridoxal phosphate</keyword>
<evidence type="ECO:0000313" key="7">
    <source>
        <dbReference type="Proteomes" id="UP000272238"/>
    </source>
</evidence>